<sequence length="263" mass="27440">MKPAVILSALFAAALAAPSPDAVARSLARRRAARAQRAQRAQHSTPRILAAASAEYNENWAGAVLTGKSVTAASGSFPVLKAGVPTKKEAGEREYTASAWVGLDGYDCSGLWQAGVDSIVESSGETSFYAWYEWYPADTQVVDLGEISAGDVINVELTAASTTEASVVLENKTNGNKFTKTVTSSDALCGTAAEWILEDVTFEDSNTGLANFGSVTFSDIQATVGGASTSSISDAVIMDIQDTDNNILTSSKVSGSTVVVTYD</sequence>
<protein>
    <submittedName>
        <fullName evidence="3">Putative aspergillopepsin-2 heavy chain (Secreted protein)</fullName>
    </submittedName>
</protein>
<dbReference type="PANTHER" id="PTHR37536">
    <property type="entry name" value="PUTATIVE (AFU_ORTHOLOGUE AFUA_3G02970)-RELATED"/>
    <property type="match status" value="1"/>
</dbReference>
<dbReference type="AlphaFoldDB" id="A0A0G2H375"/>
<dbReference type="InterPro" id="IPR013320">
    <property type="entry name" value="ConA-like_dom_sf"/>
</dbReference>
<dbReference type="InterPro" id="IPR038656">
    <property type="entry name" value="Peptidase_G1_sf"/>
</dbReference>
<dbReference type="OrthoDB" id="2862635at2759"/>
<feature type="signal peptide" evidence="2">
    <location>
        <begin position="1"/>
        <end position="16"/>
    </location>
</feature>
<dbReference type="GO" id="GO:0006508">
    <property type="term" value="P:proteolysis"/>
    <property type="evidence" value="ECO:0007669"/>
    <property type="project" value="InterPro"/>
</dbReference>
<evidence type="ECO:0000256" key="2">
    <source>
        <dbReference type="SAM" id="SignalP"/>
    </source>
</evidence>
<dbReference type="SUPFAM" id="SSF49899">
    <property type="entry name" value="Concanavalin A-like lectins/glucanases"/>
    <property type="match status" value="1"/>
</dbReference>
<evidence type="ECO:0000313" key="4">
    <source>
        <dbReference type="Proteomes" id="UP000034680"/>
    </source>
</evidence>
<dbReference type="GO" id="GO:0070007">
    <property type="term" value="F:glutamic-type endopeptidase activity"/>
    <property type="evidence" value="ECO:0007669"/>
    <property type="project" value="InterPro"/>
</dbReference>
<dbReference type="EMBL" id="LCUC01000636">
    <property type="protein sequence ID" value="KKY29733.1"/>
    <property type="molecule type" value="Genomic_DNA"/>
</dbReference>
<evidence type="ECO:0000256" key="1">
    <source>
        <dbReference type="PIRSR" id="PIRSR600250-50"/>
    </source>
</evidence>
<reference evidence="3 4" key="2">
    <citation type="submission" date="2015-05" db="EMBL/GenBank/DDBJ databases">
        <authorList>
            <person name="Morales-Cruz A."/>
            <person name="Amrine K.C."/>
            <person name="Cantu D."/>
        </authorList>
    </citation>
    <scope>NUCLEOTIDE SEQUENCE [LARGE SCALE GENOMIC DNA]</scope>
    <source>
        <strain evidence="3">DA912</strain>
    </source>
</reference>
<accession>A0A0G2H375</accession>
<dbReference type="PRINTS" id="PR00977">
    <property type="entry name" value="SCYTLDPTASE"/>
</dbReference>
<evidence type="ECO:0000313" key="3">
    <source>
        <dbReference type="EMBL" id="KKY29733.1"/>
    </source>
</evidence>
<feature type="active site" description="Proton acceptor" evidence="1">
    <location>
        <position position="198"/>
    </location>
</feature>
<dbReference type="STRING" id="1214573.A0A0G2H375"/>
<organism evidence="3 4">
    <name type="scientific">Diaporthe ampelina</name>
    <dbReference type="NCBI Taxonomy" id="1214573"/>
    <lineage>
        <taxon>Eukaryota</taxon>
        <taxon>Fungi</taxon>
        <taxon>Dikarya</taxon>
        <taxon>Ascomycota</taxon>
        <taxon>Pezizomycotina</taxon>
        <taxon>Sordariomycetes</taxon>
        <taxon>Sordariomycetidae</taxon>
        <taxon>Diaporthales</taxon>
        <taxon>Diaporthaceae</taxon>
        <taxon>Diaporthe</taxon>
    </lineage>
</organism>
<feature type="chain" id="PRO_5002545125" evidence="2">
    <location>
        <begin position="17"/>
        <end position="263"/>
    </location>
</feature>
<comment type="caution">
    <text evidence="3">The sequence shown here is derived from an EMBL/GenBank/DDBJ whole genome shotgun (WGS) entry which is preliminary data.</text>
</comment>
<keyword evidence="4" id="KW-1185">Reference proteome</keyword>
<dbReference type="InterPro" id="IPR000250">
    <property type="entry name" value="Peptidase_G1"/>
</dbReference>
<dbReference type="Gene3D" id="2.60.120.700">
    <property type="entry name" value="Peptidase G1"/>
    <property type="match status" value="1"/>
</dbReference>
<keyword evidence="2" id="KW-0732">Signal</keyword>
<name>A0A0G2H375_9PEZI</name>
<reference evidence="3 4" key="1">
    <citation type="submission" date="2015-05" db="EMBL/GenBank/DDBJ databases">
        <title>Distinctive expansion of gene families associated with plant cell wall degradation and secondary metabolism in the genomes of grapevine trunk pathogens.</title>
        <authorList>
            <person name="Lawrence D.P."/>
            <person name="Travadon R."/>
            <person name="Rolshausen P.E."/>
            <person name="Baumgartner K."/>
        </authorList>
    </citation>
    <scope>NUCLEOTIDE SEQUENCE [LARGE SCALE GENOMIC DNA]</scope>
    <source>
        <strain evidence="3">DA912</strain>
    </source>
</reference>
<dbReference type="PANTHER" id="PTHR37536:SF1">
    <property type="entry name" value="ASPERGILLOPEPSIN, PUTAITVE (AFU_ORTHOLOGUE AFUA_7G01200)"/>
    <property type="match status" value="1"/>
</dbReference>
<dbReference type="CDD" id="cd13426">
    <property type="entry name" value="Peptidase_G1"/>
    <property type="match status" value="1"/>
</dbReference>
<dbReference type="Pfam" id="PF01828">
    <property type="entry name" value="Peptidase_A4"/>
    <property type="match status" value="1"/>
</dbReference>
<gene>
    <name evidence="3" type="ORF">UCDDA912_g10342</name>
</gene>
<proteinExistence type="predicted"/>
<dbReference type="Proteomes" id="UP000034680">
    <property type="component" value="Unassembled WGS sequence"/>
</dbReference>